<protein>
    <recommendedName>
        <fullName evidence="3">F-box domain-containing protein</fullName>
    </recommendedName>
</protein>
<evidence type="ECO:0008006" key="3">
    <source>
        <dbReference type="Google" id="ProtNLM"/>
    </source>
</evidence>
<dbReference type="Proteomes" id="UP001345013">
    <property type="component" value="Unassembled WGS sequence"/>
</dbReference>
<reference evidence="1 2" key="1">
    <citation type="submission" date="2023-08" db="EMBL/GenBank/DDBJ databases">
        <title>Black Yeasts Isolated from many extreme environments.</title>
        <authorList>
            <person name="Coleine C."/>
            <person name="Stajich J.E."/>
            <person name="Selbmann L."/>
        </authorList>
    </citation>
    <scope>NUCLEOTIDE SEQUENCE [LARGE SCALE GENOMIC DNA]</scope>
    <source>
        <strain evidence="1 2">CCFEE 5885</strain>
    </source>
</reference>
<comment type="caution">
    <text evidence="1">The sequence shown here is derived from an EMBL/GenBank/DDBJ whole genome shotgun (WGS) entry which is preliminary data.</text>
</comment>
<evidence type="ECO:0000313" key="1">
    <source>
        <dbReference type="EMBL" id="KAK5091864.1"/>
    </source>
</evidence>
<gene>
    <name evidence="1" type="ORF">LTR24_005760</name>
</gene>
<dbReference type="EMBL" id="JAVRRG010000068">
    <property type="protein sequence ID" value="KAK5091864.1"/>
    <property type="molecule type" value="Genomic_DNA"/>
</dbReference>
<proteinExistence type="predicted"/>
<accession>A0ABR0K807</accession>
<keyword evidence="2" id="KW-1185">Reference proteome</keyword>
<organism evidence="1 2">
    <name type="scientific">Lithohypha guttulata</name>
    <dbReference type="NCBI Taxonomy" id="1690604"/>
    <lineage>
        <taxon>Eukaryota</taxon>
        <taxon>Fungi</taxon>
        <taxon>Dikarya</taxon>
        <taxon>Ascomycota</taxon>
        <taxon>Pezizomycotina</taxon>
        <taxon>Eurotiomycetes</taxon>
        <taxon>Chaetothyriomycetidae</taxon>
        <taxon>Chaetothyriales</taxon>
        <taxon>Trichomeriaceae</taxon>
        <taxon>Lithohypha</taxon>
    </lineage>
</organism>
<name>A0ABR0K807_9EURO</name>
<sequence>MAVPTPTFMGLPLELRNRIYEFVFANEDHSIIFDVSFIKSRKWVGLNPLFLVSRQIHTEAQGPYNLTLQFTNKFYHVFRPPLVHRIPSLVRLSVTEIRLFGRDCTPRRSPVRTIVSKVNFPNLKKVVVKTSRKPGLWMDLDPTSPECAQILHYNLDPESSFDEVEEAKHDRRIVNQAKTRVDAYDIQPFTSITDHAFKLYYEAFVIIHRNPSFYWEQTADMAILWDYETNEIVRRGRLTGFQQRSAC</sequence>
<evidence type="ECO:0000313" key="2">
    <source>
        <dbReference type="Proteomes" id="UP001345013"/>
    </source>
</evidence>